<keyword evidence="3 5" id="KW-0378">Hydrolase</keyword>
<evidence type="ECO:0000259" key="7">
    <source>
        <dbReference type="PROSITE" id="PS51764"/>
    </source>
</evidence>
<protein>
    <submittedName>
        <fullName evidence="8">S-layer homology domain-containing protein</fullName>
    </submittedName>
</protein>
<dbReference type="PROSITE" id="PS51272">
    <property type="entry name" value="SLH"/>
    <property type="match status" value="2"/>
</dbReference>
<dbReference type="RefSeq" id="WP_308455836.1">
    <property type="nucleotide sequence ID" value="NZ_JAJEQM010000002.1"/>
</dbReference>
<comment type="similarity">
    <text evidence="1 5">Belongs to the glycosyl hydrolase 26 family.</text>
</comment>
<organism evidence="8 9">
    <name type="scientific">Hominilimicola fabiformis</name>
    <dbReference type="NCBI Taxonomy" id="2885356"/>
    <lineage>
        <taxon>Bacteria</taxon>
        <taxon>Bacillati</taxon>
        <taxon>Bacillota</taxon>
        <taxon>Clostridia</taxon>
        <taxon>Eubacteriales</taxon>
        <taxon>Oscillospiraceae</taxon>
        <taxon>Hominilimicola</taxon>
    </lineage>
</organism>
<feature type="active site" description="Proton donor" evidence="5">
    <location>
        <position position="241"/>
    </location>
</feature>
<dbReference type="Gene3D" id="3.20.20.80">
    <property type="entry name" value="Glycosidases"/>
    <property type="match status" value="1"/>
</dbReference>
<dbReference type="Proteomes" id="UP001198242">
    <property type="component" value="Unassembled WGS sequence"/>
</dbReference>
<evidence type="ECO:0000256" key="5">
    <source>
        <dbReference type="PROSITE-ProRule" id="PRU01100"/>
    </source>
</evidence>
<comment type="caution">
    <text evidence="8">The sequence shown here is derived from an EMBL/GenBank/DDBJ whole genome shotgun (WGS) entry which is preliminary data.</text>
</comment>
<dbReference type="PROSITE" id="PS51764">
    <property type="entry name" value="GH26"/>
    <property type="match status" value="1"/>
</dbReference>
<feature type="active site" description="Nucleophile" evidence="5">
    <location>
        <position position="360"/>
    </location>
</feature>
<evidence type="ECO:0000256" key="3">
    <source>
        <dbReference type="ARBA" id="ARBA00022801"/>
    </source>
</evidence>
<evidence type="ECO:0000256" key="1">
    <source>
        <dbReference type="ARBA" id="ARBA00007754"/>
    </source>
</evidence>
<evidence type="ECO:0000256" key="2">
    <source>
        <dbReference type="ARBA" id="ARBA00022737"/>
    </source>
</evidence>
<accession>A0AAE3DXA1</accession>
<dbReference type="InterPro" id="IPR013783">
    <property type="entry name" value="Ig-like_fold"/>
</dbReference>
<evidence type="ECO:0000256" key="4">
    <source>
        <dbReference type="ARBA" id="ARBA00023295"/>
    </source>
</evidence>
<evidence type="ECO:0000313" key="8">
    <source>
        <dbReference type="EMBL" id="MCC2209698.1"/>
    </source>
</evidence>
<feature type="domain" description="SLH" evidence="6">
    <location>
        <begin position="598"/>
        <end position="655"/>
    </location>
</feature>
<keyword evidence="2" id="KW-0677">Repeat</keyword>
<dbReference type="Gene3D" id="2.60.40.10">
    <property type="entry name" value="Immunoglobulins"/>
    <property type="match status" value="1"/>
</dbReference>
<dbReference type="Pfam" id="PF02156">
    <property type="entry name" value="Glyco_hydro_26"/>
    <property type="match status" value="1"/>
</dbReference>
<dbReference type="PANTHER" id="PTHR40079:SF4">
    <property type="entry name" value="GH26 DOMAIN-CONTAINING PROTEIN-RELATED"/>
    <property type="match status" value="1"/>
</dbReference>
<feature type="domain" description="SLH" evidence="6">
    <location>
        <begin position="534"/>
        <end position="597"/>
    </location>
</feature>
<dbReference type="GO" id="GO:0006080">
    <property type="term" value="P:substituted mannan metabolic process"/>
    <property type="evidence" value="ECO:0007669"/>
    <property type="project" value="InterPro"/>
</dbReference>
<sequence length="695" mass="78141">MKRRISIILIAMIGLIISSNLSVMAYELPHAFWGLDAGYSNATSSKNYDETINYGVQIINLISSEPKNEQTINILGSRTYDVAFAYFMNGDYTNAAKYFEMYIPYGKQLGWTDGVIIAENCVKQFTNTFDVYQATEQSQKVYGAKNEPNGVLYGQVADQAKSNESMTLLYLEYGDESTFGWTRAMLDKAETQNKAVEIALNFPQEGTTARNINSSDSFLSNLRSMLSSYKNVPIYLRIGAEFNVWGDKCTPDEFVSAFKAVANSVSGLSNVATVWSMAHTSSWKTNDWPYTADDFYPGDEYVDWVGVNCYASKYFQGRVWQGESRYNEVYFKTGYSSDPVVMIKDAVEKYGGRKPIMISECGSAYRTNGDINETDSEWAAKYLKQIYTFIPMVYPQVKLIAYFNAKMNYEVNYYNLDGDSELQNAYNDVTESPWFIQNNNTNSAGQFLKKAGSTITMNGDTTLYAYPHIYGSDWVNVEYYLDGELVKSTNEIAYTVQLSDIKGTHDLRVVANGNNGVSMTREYQLVSYAPAEKAEDFSDTSYLNNGQKNAVNYTISNDIMTGYENNTFRPDATITRAEFAAVICRMMGYNVGENSTFTDTKYHWSSKYVNACVKADIIHGIGDNKFAPDNHITVEQAVKILTSAYGYANSKTQYPDGFMSAAQKYNLFDNVTSSRLGTDVKRIDVAVMLYNAAKN</sequence>
<dbReference type="InterPro" id="IPR001119">
    <property type="entry name" value="SLH_dom"/>
</dbReference>
<proteinExistence type="inferred from homology"/>
<dbReference type="InterPro" id="IPR000805">
    <property type="entry name" value="Glyco_hydro_26"/>
</dbReference>
<dbReference type="InterPro" id="IPR022790">
    <property type="entry name" value="GH26_dom"/>
</dbReference>
<dbReference type="GO" id="GO:0016985">
    <property type="term" value="F:mannan endo-1,4-beta-mannosidase activity"/>
    <property type="evidence" value="ECO:0007669"/>
    <property type="project" value="InterPro"/>
</dbReference>
<feature type="domain" description="GH26" evidence="7">
    <location>
        <begin position="126"/>
        <end position="439"/>
    </location>
</feature>
<name>A0AAE3DXA1_9FIRM</name>
<evidence type="ECO:0000259" key="6">
    <source>
        <dbReference type="PROSITE" id="PS51272"/>
    </source>
</evidence>
<evidence type="ECO:0000313" key="9">
    <source>
        <dbReference type="Proteomes" id="UP001198242"/>
    </source>
</evidence>
<dbReference type="EMBL" id="JAJEQM010000002">
    <property type="protein sequence ID" value="MCC2209698.1"/>
    <property type="molecule type" value="Genomic_DNA"/>
</dbReference>
<dbReference type="SUPFAM" id="SSF51445">
    <property type="entry name" value="(Trans)glycosidases"/>
    <property type="match status" value="1"/>
</dbReference>
<reference evidence="8 9" key="1">
    <citation type="submission" date="2021-10" db="EMBL/GenBank/DDBJ databases">
        <title>Anaerobic single-cell dispensing facilitates the cultivation of human gut bacteria.</title>
        <authorList>
            <person name="Afrizal A."/>
        </authorList>
    </citation>
    <scope>NUCLEOTIDE SEQUENCE [LARGE SCALE GENOMIC DNA]</scope>
    <source>
        <strain evidence="8 9">CLA-AA-H232</strain>
    </source>
</reference>
<dbReference type="PANTHER" id="PTHR40079">
    <property type="entry name" value="MANNAN ENDO-1,4-BETA-MANNOSIDASE E-RELATED"/>
    <property type="match status" value="1"/>
</dbReference>
<dbReference type="AlphaFoldDB" id="A0AAE3DXA1"/>
<keyword evidence="4 5" id="KW-0326">Glycosidase</keyword>
<gene>
    <name evidence="8" type="ORF">LKE05_02675</name>
</gene>
<dbReference type="InterPro" id="IPR017853">
    <property type="entry name" value="GH"/>
</dbReference>
<keyword evidence="9" id="KW-1185">Reference proteome</keyword>
<dbReference type="Pfam" id="PF00395">
    <property type="entry name" value="SLH"/>
    <property type="match status" value="2"/>
</dbReference>